<dbReference type="InterPro" id="IPR016084">
    <property type="entry name" value="Haem_Oase-like_multi-hlx"/>
</dbReference>
<evidence type="ECO:0000313" key="2">
    <source>
        <dbReference type="EMBL" id="GEN05224.1"/>
    </source>
</evidence>
<gene>
    <name evidence="2" type="ORF">MFU01_02610</name>
    <name evidence="3" type="ORF">SAMN05443572_1011231</name>
</gene>
<evidence type="ECO:0000313" key="3">
    <source>
        <dbReference type="EMBL" id="SET14387.1"/>
    </source>
</evidence>
<dbReference type="EMBL" id="FOIB01000001">
    <property type="protein sequence ID" value="SET14387.1"/>
    <property type="molecule type" value="Genomic_DNA"/>
</dbReference>
<dbReference type="OrthoDB" id="3523588at2"/>
<protein>
    <submittedName>
        <fullName evidence="3">Pyrroloquinoline quinone (PQQ) biosynthesis protein C</fullName>
    </submittedName>
    <submittedName>
        <fullName evidence="2">TENA/THI-4 domain protein</fullName>
    </submittedName>
</protein>
<evidence type="ECO:0000256" key="1">
    <source>
        <dbReference type="SAM" id="MobiDB-lite"/>
    </source>
</evidence>
<dbReference type="SUPFAM" id="SSF48613">
    <property type="entry name" value="Heme oxygenase-like"/>
    <property type="match status" value="1"/>
</dbReference>
<keyword evidence="4" id="KW-1185">Reference proteome</keyword>
<accession>A0A511STG7</accession>
<dbReference type="AlphaFoldDB" id="A0A511STG7"/>
<name>A0A511STG7_MYXFU</name>
<comment type="caution">
    <text evidence="2">The sequence shown here is derived from an EMBL/GenBank/DDBJ whole genome shotgun (WGS) entry which is preliminary data.</text>
</comment>
<feature type="compositionally biased region" description="Polar residues" evidence="1">
    <location>
        <begin position="1"/>
        <end position="13"/>
    </location>
</feature>
<evidence type="ECO:0000313" key="5">
    <source>
        <dbReference type="Proteomes" id="UP000321514"/>
    </source>
</evidence>
<dbReference type="RefSeq" id="WP_074949632.1">
    <property type="nucleotide sequence ID" value="NZ_BJXR01000006.1"/>
</dbReference>
<sequence length="258" mass="29293">MSSSEQEVRSLTSRVPVRRYGPPPLSPSAHPRWLESMLESTRRDWDAACWPPLFRDTAEGRRPPLVYWRRVLSQFFLIVESFPKYMALSLAKTTYGRAEGDASIRRWLLQNLAVEARHAEWFIDWVRALGLEPEALFHVRPLPELQALHAHLRDTCARGTLAEGIAASNWAIEGITGVWTRDVVEPFRAYAADGARIDASAMMWLKAHARYDDLHPVEALEILKLCTDPTGDEPARVLDATRKSLRLYTSAIRACCVD</sequence>
<feature type="region of interest" description="Disordered" evidence="1">
    <location>
        <begin position="1"/>
        <end position="23"/>
    </location>
</feature>
<dbReference type="Gene3D" id="1.20.910.10">
    <property type="entry name" value="Heme oxygenase-like"/>
    <property type="match status" value="1"/>
</dbReference>
<reference evidence="2 5" key="2">
    <citation type="submission" date="2019-07" db="EMBL/GenBank/DDBJ databases">
        <title>Whole genome shotgun sequence of Myxococcus fulvus NBRC 100333.</title>
        <authorList>
            <person name="Hosoyama A."/>
            <person name="Uohara A."/>
            <person name="Ohji S."/>
            <person name="Ichikawa N."/>
        </authorList>
    </citation>
    <scope>NUCLEOTIDE SEQUENCE [LARGE SCALE GENOMIC DNA]</scope>
    <source>
        <strain evidence="2 5">NBRC 100333</strain>
    </source>
</reference>
<dbReference type="Pfam" id="PF14518">
    <property type="entry name" value="Haem_oxygenas_2"/>
    <property type="match status" value="1"/>
</dbReference>
<proteinExistence type="predicted"/>
<dbReference type="EMBL" id="BJXR01000006">
    <property type="protein sequence ID" value="GEN05224.1"/>
    <property type="molecule type" value="Genomic_DNA"/>
</dbReference>
<dbReference type="STRING" id="1334629.MFUL124B02_07070"/>
<reference evidence="3 4" key="1">
    <citation type="submission" date="2016-10" db="EMBL/GenBank/DDBJ databases">
        <authorList>
            <person name="Varghese N."/>
            <person name="Submissions S."/>
        </authorList>
    </citation>
    <scope>NUCLEOTIDE SEQUENCE [LARGE SCALE GENOMIC DNA]</scope>
    <source>
        <strain evidence="3 4">DSM 16525</strain>
    </source>
</reference>
<dbReference type="Proteomes" id="UP000183760">
    <property type="component" value="Unassembled WGS sequence"/>
</dbReference>
<evidence type="ECO:0000313" key="4">
    <source>
        <dbReference type="Proteomes" id="UP000183760"/>
    </source>
</evidence>
<dbReference type="Proteomes" id="UP000321514">
    <property type="component" value="Unassembled WGS sequence"/>
</dbReference>
<organism evidence="2 5">
    <name type="scientific">Myxococcus fulvus</name>
    <dbReference type="NCBI Taxonomy" id="33"/>
    <lineage>
        <taxon>Bacteria</taxon>
        <taxon>Pseudomonadati</taxon>
        <taxon>Myxococcota</taxon>
        <taxon>Myxococcia</taxon>
        <taxon>Myxococcales</taxon>
        <taxon>Cystobacterineae</taxon>
        <taxon>Myxococcaceae</taxon>
        <taxon>Myxococcus</taxon>
    </lineage>
</organism>
<dbReference type="SMART" id="SM01236">
    <property type="entry name" value="Haem_oxygenase_2"/>
    <property type="match status" value="1"/>
</dbReference>